<evidence type="ECO:0000313" key="2">
    <source>
        <dbReference type="RefSeq" id="XP_030984528.1"/>
    </source>
</evidence>
<reference evidence="2" key="3">
    <citation type="submission" date="2025-08" db="UniProtKB">
        <authorList>
            <consortium name="RefSeq"/>
        </authorList>
    </citation>
    <scope>IDENTIFICATION</scope>
    <source>
        <strain evidence="2">NI907</strain>
    </source>
</reference>
<feature type="non-terminal residue" evidence="2">
    <location>
        <position position="1"/>
    </location>
</feature>
<keyword evidence="1" id="KW-1185">Reference proteome</keyword>
<reference evidence="2" key="2">
    <citation type="submission" date="2019-10" db="EMBL/GenBank/DDBJ databases">
        <authorList>
            <consortium name="NCBI Genome Project"/>
        </authorList>
    </citation>
    <scope>NUCLEOTIDE SEQUENCE</scope>
    <source>
        <strain evidence="2">NI907</strain>
    </source>
</reference>
<evidence type="ECO:0000313" key="1">
    <source>
        <dbReference type="Proteomes" id="UP000515153"/>
    </source>
</evidence>
<sequence>PSKLSRVAPDGHPISQPFVPFQSWCGVSLFANGGRTSPDWLAPSRGREPRGTVELSRKTPRAFRLVRGCLPAKRQGKLRQGSASQSPELVITMYLTGLLSPIKSSNFSRTGDADGGNSNGSKWIFRRSKLVKLLRGCLRLLPIRKLHCCGTGKVAHDQFFAKFFDRSGERDPVS</sequence>
<dbReference type="RefSeq" id="XP_030984528.1">
    <property type="nucleotide sequence ID" value="XM_031124074.1"/>
</dbReference>
<dbReference type="KEGG" id="pgri:PgNI_04022"/>
<organism evidence="1 2">
    <name type="scientific">Pyricularia grisea</name>
    <name type="common">Crabgrass-specific blast fungus</name>
    <name type="synonym">Magnaporthe grisea</name>
    <dbReference type="NCBI Taxonomy" id="148305"/>
    <lineage>
        <taxon>Eukaryota</taxon>
        <taxon>Fungi</taxon>
        <taxon>Dikarya</taxon>
        <taxon>Ascomycota</taxon>
        <taxon>Pezizomycotina</taxon>
        <taxon>Sordariomycetes</taxon>
        <taxon>Sordariomycetidae</taxon>
        <taxon>Magnaporthales</taxon>
        <taxon>Pyriculariaceae</taxon>
        <taxon>Pyricularia</taxon>
    </lineage>
</organism>
<proteinExistence type="predicted"/>
<dbReference type="Proteomes" id="UP000515153">
    <property type="component" value="Unplaced"/>
</dbReference>
<reference evidence="2" key="1">
    <citation type="journal article" date="2019" name="Mol. Biol. Evol.">
        <title>Blast fungal genomes show frequent chromosomal changes, gene gains and losses, and effector gene turnover.</title>
        <authorList>
            <person name="Gomez Luciano L.B."/>
            <person name="Jason Tsai I."/>
            <person name="Chuma I."/>
            <person name="Tosa Y."/>
            <person name="Chen Y.H."/>
            <person name="Li J.Y."/>
            <person name="Li M.Y."/>
            <person name="Jade Lu M.Y."/>
            <person name="Nakayashiki H."/>
            <person name="Li W.H."/>
        </authorList>
    </citation>
    <scope>NUCLEOTIDE SEQUENCE</scope>
    <source>
        <strain evidence="2">NI907</strain>
    </source>
</reference>
<protein>
    <submittedName>
        <fullName evidence="2">Uncharacterized protein</fullName>
    </submittedName>
</protein>
<name>A0A6P8BBF5_PYRGI</name>
<gene>
    <name evidence="2" type="ORF">PgNI_04022</name>
</gene>
<dbReference type="AlphaFoldDB" id="A0A6P8BBF5"/>
<dbReference type="GeneID" id="41958983"/>
<accession>A0A6P8BBF5</accession>